<dbReference type="SUPFAM" id="SSF46689">
    <property type="entry name" value="Homeodomain-like"/>
    <property type="match status" value="1"/>
</dbReference>
<evidence type="ECO:0000256" key="2">
    <source>
        <dbReference type="ARBA" id="ARBA00023125"/>
    </source>
</evidence>
<dbReference type="GO" id="GO:0000976">
    <property type="term" value="F:transcription cis-regulatory region binding"/>
    <property type="evidence" value="ECO:0007669"/>
    <property type="project" value="TreeGrafter"/>
</dbReference>
<sequence length="243" mass="26373">MRRAEISPKPEEPPVMITFRIIRLQYETRVSILWLYIRTVTITRQGPGRPRDREIDDAVLRAARELLAETGYDGVTMDETAVRAGTSKAAIYRRYRSKAELLFAAAVHPPGPSAPADTGTLHGDLLALAGRIRDDLASPGAREVAAHLIAEIGRAPDVADRLRERFVAFEREQIRDVLARAASRGELEPELDPDADRIAAHALLGGALFFTTMVIGDDLDDGVLAGVVAVLIRGLAAPTTPPG</sequence>
<dbReference type="EMBL" id="WJIF01000003">
    <property type="protein sequence ID" value="MRG59657.1"/>
    <property type="molecule type" value="Genomic_DNA"/>
</dbReference>
<keyword evidence="2 4" id="KW-0238">DNA-binding</keyword>
<dbReference type="InterPro" id="IPR050109">
    <property type="entry name" value="HTH-type_TetR-like_transc_reg"/>
</dbReference>
<dbReference type="Pfam" id="PF00440">
    <property type="entry name" value="TetR_N"/>
    <property type="match status" value="1"/>
</dbReference>
<dbReference type="InterPro" id="IPR036271">
    <property type="entry name" value="Tet_transcr_reg_TetR-rel_C_sf"/>
</dbReference>
<evidence type="ECO:0000256" key="3">
    <source>
        <dbReference type="ARBA" id="ARBA00023163"/>
    </source>
</evidence>
<dbReference type="Gene3D" id="1.10.357.10">
    <property type="entry name" value="Tetracycline Repressor, domain 2"/>
    <property type="match status" value="1"/>
</dbReference>
<dbReference type="InterPro" id="IPR009057">
    <property type="entry name" value="Homeodomain-like_sf"/>
</dbReference>
<feature type="DNA-binding region" description="H-T-H motif" evidence="4">
    <location>
        <begin position="76"/>
        <end position="95"/>
    </location>
</feature>
<dbReference type="InterPro" id="IPR001647">
    <property type="entry name" value="HTH_TetR"/>
</dbReference>
<evidence type="ECO:0000313" key="7">
    <source>
        <dbReference type="Proteomes" id="UP000431080"/>
    </source>
</evidence>
<proteinExistence type="predicted"/>
<dbReference type="AlphaFoldDB" id="A0A6I2F7A6"/>
<feature type="domain" description="HTH tetR-type" evidence="5">
    <location>
        <begin position="53"/>
        <end position="113"/>
    </location>
</feature>
<dbReference type="GO" id="GO:0003700">
    <property type="term" value="F:DNA-binding transcription factor activity"/>
    <property type="evidence" value="ECO:0007669"/>
    <property type="project" value="TreeGrafter"/>
</dbReference>
<evidence type="ECO:0000313" key="6">
    <source>
        <dbReference type="EMBL" id="MRG59657.1"/>
    </source>
</evidence>
<evidence type="ECO:0000256" key="4">
    <source>
        <dbReference type="PROSITE-ProRule" id="PRU00335"/>
    </source>
</evidence>
<dbReference type="PRINTS" id="PR00455">
    <property type="entry name" value="HTHTETR"/>
</dbReference>
<dbReference type="InterPro" id="IPR011075">
    <property type="entry name" value="TetR_C"/>
</dbReference>
<dbReference type="PROSITE" id="PS50977">
    <property type="entry name" value="HTH_TETR_2"/>
    <property type="match status" value="1"/>
</dbReference>
<gene>
    <name evidence="6" type="ORF">GE115_07195</name>
</gene>
<dbReference type="Pfam" id="PF16859">
    <property type="entry name" value="TetR_C_11"/>
    <property type="match status" value="1"/>
</dbReference>
<dbReference type="Gene3D" id="1.10.10.60">
    <property type="entry name" value="Homeodomain-like"/>
    <property type="match status" value="1"/>
</dbReference>
<keyword evidence="7" id="KW-1185">Reference proteome</keyword>
<keyword evidence="1" id="KW-0805">Transcription regulation</keyword>
<reference evidence="6 7" key="1">
    <citation type="submission" date="2019-10" db="EMBL/GenBank/DDBJ databases">
        <authorList>
            <person name="Nie G."/>
            <person name="Ming H."/>
            <person name="Yi B."/>
        </authorList>
    </citation>
    <scope>NUCLEOTIDE SEQUENCE [LARGE SCALE GENOMIC DNA]</scope>
    <source>
        <strain evidence="6 7">CFH 90414</strain>
    </source>
</reference>
<organism evidence="6 7">
    <name type="scientific">Agromyces agglutinans</name>
    <dbReference type="NCBI Taxonomy" id="2662258"/>
    <lineage>
        <taxon>Bacteria</taxon>
        <taxon>Bacillati</taxon>
        <taxon>Actinomycetota</taxon>
        <taxon>Actinomycetes</taxon>
        <taxon>Micrococcales</taxon>
        <taxon>Microbacteriaceae</taxon>
        <taxon>Agromyces</taxon>
    </lineage>
</organism>
<dbReference type="SUPFAM" id="SSF48498">
    <property type="entry name" value="Tetracyclin repressor-like, C-terminal domain"/>
    <property type="match status" value="1"/>
</dbReference>
<name>A0A6I2F7A6_9MICO</name>
<dbReference type="Proteomes" id="UP000431080">
    <property type="component" value="Unassembled WGS sequence"/>
</dbReference>
<evidence type="ECO:0000259" key="5">
    <source>
        <dbReference type="PROSITE" id="PS50977"/>
    </source>
</evidence>
<evidence type="ECO:0000256" key="1">
    <source>
        <dbReference type="ARBA" id="ARBA00023015"/>
    </source>
</evidence>
<accession>A0A6I2F7A6</accession>
<keyword evidence="3" id="KW-0804">Transcription</keyword>
<dbReference type="PANTHER" id="PTHR30055">
    <property type="entry name" value="HTH-TYPE TRANSCRIPTIONAL REGULATOR RUTR"/>
    <property type="match status" value="1"/>
</dbReference>
<comment type="caution">
    <text evidence="6">The sequence shown here is derived from an EMBL/GenBank/DDBJ whole genome shotgun (WGS) entry which is preliminary data.</text>
</comment>
<dbReference type="PANTHER" id="PTHR30055:SF148">
    <property type="entry name" value="TETR-FAMILY TRANSCRIPTIONAL REGULATOR"/>
    <property type="match status" value="1"/>
</dbReference>
<protein>
    <submittedName>
        <fullName evidence="6">TetR family transcriptional regulator</fullName>
    </submittedName>
</protein>